<dbReference type="PANTHER" id="PTHR45348:SF2">
    <property type="entry name" value="ZINC-TYPE ALCOHOL DEHYDROGENASE-LIKE PROTEIN C2E1P3.01"/>
    <property type="match status" value="1"/>
</dbReference>
<sequence length="439" mass="47583">MNEMTKHIDSGFFQMGGATLHSPPENGKLDIHGSVIIARAASVEAIVEVLKQDIYYRSEVWDWEKRQIYPSKNQVHFALKMASETPTAIVQRGTSLVVEETQLPALKEHQVCVKVEGAAFNPTDRLAFDLNAFGDGAVLGCEFTGLVTRTHPSVTKLAPGDRVAALVWGGEIKGLGAYSTYSIADERLSYKVPTTLNNAQACSIPLALNTAWLALFSKDCLALSWDASAQKPQLLVWGGSSAVGYCAIQLARLHGFVVATTCSPRNFEQAKEAGATHVFDYRDEDVIAKLEAAVPQLSHVFDTIGNATSSATAARAIGARPGALCTVRPGKANTQDVPQNINVTDVFVFTGFPTPHTYRGSAHWPVHMEDHKLSVELYDQIPALLSDGSLKPLLTENIGILSPRSVKKAMDMNRAGQVSARKLCFEVPGRTKQRGLITI</sequence>
<dbReference type="InterPro" id="IPR013149">
    <property type="entry name" value="ADH-like_C"/>
</dbReference>
<dbReference type="PANTHER" id="PTHR45348">
    <property type="entry name" value="HYPOTHETICAL OXIDOREDUCTASE (EUROFUNG)"/>
    <property type="match status" value="1"/>
</dbReference>
<evidence type="ECO:0000256" key="1">
    <source>
        <dbReference type="ARBA" id="ARBA00008072"/>
    </source>
</evidence>
<dbReference type="Gene3D" id="3.40.50.720">
    <property type="entry name" value="NAD(P)-binding Rossmann-like Domain"/>
    <property type="match status" value="1"/>
</dbReference>
<evidence type="ECO:0000259" key="3">
    <source>
        <dbReference type="SMART" id="SM00829"/>
    </source>
</evidence>
<dbReference type="InterPro" id="IPR011008">
    <property type="entry name" value="Dimeric_a/b-barrel"/>
</dbReference>
<keyword evidence="5" id="KW-1185">Reference proteome</keyword>
<evidence type="ECO:0000313" key="5">
    <source>
        <dbReference type="Proteomes" id="UP001498476"/>
    </source>
</evidence>
<proteinExistence type="inferred from homology"/>
<dbReference type="InterPro" id="IPR047122">
    <property type="entry name" value="Trans-enoyl_RdTase-like"/>
</dbReference>
<dbReference type="SUPFAM" id="SSF51735">
    <property type="entry name" value="NAD(P)-binding Rossmann-fold domains"/>
    <property type="match status" value="1"/>
</dbReference>
<feature type="domain" description="Enoyl reductase (ER)" evidence="3">
    <location>
        <begin position="93"/>
        <end position="418"/>
    </location>
</feature>
<dbReference type="EMBL" id="JAZAVJ010000038">
    <property type="protein sequence ID" value="KAK7419426.1"/>
    <property type="molecule type" value="Genomic_DNA"/>
</dbReference>
<dbReference type="Gene3D" id="3.30.70.1060">
    <property type="entry name" value="Dimeric alpha+beta barrel"/>
    <property type="match status" value="1"/>
</dbReference>
<organism evidence="4 5">
    <name type="scientific">Neonectria punicea</name>
    <dbReference type="NCBI Taxonomy" id="979145"/>
    <lineage>
        <taxon>Eukaryota</taxon>
        <taxon>Fungi</taxon>
        <taxon>Dikarya</taxon>
        <taxon>Ascomycota</taxon>
        <taxon>Pezizomycotina</taxon>
        <taxon>Sordariomycetes</taxon>
        <taxon>Hypocreomycetidae</taxon>
        <taxon>Hypocreales</taxon>
        <taxon>Nectriaceae</taxon>
        <taxon>Neonectria</taxon>
    </lineage>
</organism>
<evidence type="ECO:0000313" key="4">
    <source>
        <dbReference type="EMBL" id="KAK7419426.1"/>
    </source>
</evidence>
<dbReference type="Pfam" id="PF08240">
    <property type="entry name" value="ADH_N"/>
    <property type="match status" value="1"/>
</dbReference>
<reference evidence="4 5" key="1">
    <citation type="journal article" date="2025" name="Microbiol. Resour. Announc.">
        <title>Draft genome sequences for Neonectria magnoliae and Neonectria punicea, canker pathogens of Liriodendron tulipifera and Acer saccharum in West Virginia.</title>
        <authorList>
            <person name="Petronek H.M."/>
            <person name="Kasson M.T."/>
            <person name="Metheny A.M."/>
            <person name="Stauder C.M."/>
            <person name="Lovett B."/>
            <person name="Lynch S.C."/>
            <person name="Garnas J.R."/>
            <person name="Kasson L.R."/>
            <person name="Stajich J.E."/>
        </authorList>
    </citation>
    <scope>NUCLEOTIDE SEQUENCE [LARGE SCALE GENOMIC DNA]</scope>
    <source>
        <strain evidence="4 5">NRRL 64653</strain>
    </source>
</reference>
<dbReference type="SUPFAM" id="SSF54909">
    <property type="entry name" value="Dimeric alpha+beta barrel"/>
    <property type="match status" value="1"/>
</dbReference>
<comment type="caution">
    <text evidence="4">The sequence shown here is derived from an EMBL/GenBank/DDBJ whole genome shotgun (WGS) entry which is preliminary data.</text>
</comment>
<dbReference type="Gene3D" id="3.90.180.10">
    <property type="entry name" value="Medium-chain alcohol dehydrogenases, catalytic domain"/>
    <property type="match status" value="1"/>
</dbReference>
<dbReference type="Pfam" id="PF00107">
    <property type="entry name" value="ADH_zinc_N"/>
    <property type="match status" value="1"/>
</dbReference>
<dbReference type="InterPro" id="IPR036291">
    <property type="entry name" value="NAD(P)-bd_dom_sf"/>
</dbReference>
<comment type="similarity">
    <text evidence="1">Belongs to the zinc-containing alcohol dehydrogenase family.</text>
</comment>
<name>A0ABR1HE92_9HYPO</name>
<protein>
    <recommendedName>
        <fullName evidence="3">Enoyl reductase (ER) domain-containing protein</fullName>
    </recommendedName>
</protein>
<keyword evidence="2" id="KW-0560">Oxidoreductase</keyword>
<gene>
    <name evidence="4" type="ORF">QQX98_003378</name>
</gene>
<dbReference type="InterPro" id="IPR020843">
    <property type="entry name" value="ER"/>
</dbReference>
<dbReference type="Proteomes" id="UP001498476">
    <property type="component" value="Unassembled WGS sequence"/>
</dbReference>
<evidence type="ECO:0000256" key="2">
    <source>
        <dbReference type="ARBA" id="ARBA00023002"/>
    </source>
</evidence>
<dbReference type="CDD" id="cd08249">
    <property type="entry name" value="enoyl_reductase_like"/>
    <property type="match status" value="1"/>
</dbReference>
<dbReference type="InterPro" id="IPR011032">
    <property type="entry name" value="GroES-like_sf"/>
</dbReference>
<dbReference type="SMART" id="SM00829">
    <property type="entry name" value="PKS_ER"/>
    <property type="match status" value="1"/>
</dbReference>
<dbReference type="SUPFAM" id="SSF50129">
    <property type="entry name" value="GroES-like"/>
    <property type="match status" value="1"/>
</dbReference>
<accession>A0ABR1HE92</accession>
<dbReference type="InterPro" id="IPR013154">
    <property type="entry name" value="ADH-like_N"/>
</dbReference>